<accession>A0A8J5YDQ1</accession>
<proteinExistence type="predicted"/>
<keyword evidence="3" id="KW-1185">Reference proteome</keyword>
<organism evidence="2 3">
    <name type="scientific">Gossypium anomalum</name>
    <dbReference type="NCBI Taxonomy" id="47600"/>
    <lineage>
        <taxon>Eukaryota</taxon>
        <taxon>Viridiplantae</taxon>
        <taxon>Streptophyta</taxon>
        <taxon>Embryophyta</taxon>
        <taxon>Tracheophyta</taxon>
        <taxon>Spermatophyta</taxon>
        <taxon>Magnoliopsida</taxon>
        <taxon>eudicotyledons</taxon>
        <taxon>Gunneridae</taxon>
        <taxon>Pentapetalae</taxon>
        <taxon>rosids</taxon>
        <taxon>malvids</taxon>
        <taxon>Malvales</taxon>
        <taxon>Malvaceae</taxon>
        <taxon>Malvoideae</taxon>
        <taxon>Gossypium</taxon>
    </lineage>
</organism>
<sequence>MGGKVKCIITFEDIALQLSLPVDEPIITGLAVIPGKVDLYKALLWTVPDKFEVGDAGHQGVVGSVRDDGNARARPSVTAVQVEATNSATTTRPERAAQGGHAREEQRRLGATTRGTHRGLGALTNKPYLLSLDKRRRKIQRKMQRRQPQQQHRRGRV</sequence>
<feature type="region of interest" description="Disordered" evidence="1">
    <location>
        <begin position="138"/>
        <end position="157"/>
    </location>
</feature>
<reference evidence="2 3" key="1">
    <citation type="journal article" date="2021" name="bioRxiv">
        <title>The Gossypium anomalum genome as a resource for cotton improvement and evolutionary analysis of hybrid incompatibility.</title>
        <authorList>
            <person name="Grover C.E."/>
            <person name="Yuan D."/>
            <person name="Arick M.A."/>
            <person name="Miller E.R."/>
            <person name="Hu G."/>
            <person name="Peterson D.G."/>
            <person name="Wendel J.F."/>
            <person name="Udall J.A."/>
        </authorList>
    </citation>
    <scope>NUCLEOTIDE SEQUENCE [LARGE SCALE GENOMIC DNA]</scope>
    <source>
        <strain evidence="2">JFW-Udall</strain>
        <tissue evidence="2">Leaf</tissue>
    </source>
</reference>
<comment type="caution">
    <text evidence="2">The sequence shown here is derived from an EMBL/GenBank/DDBJ whole genome shotgun (WGS) entry which is preliminary data.</text>
</comment>
<evidence type="ECO:0000313" key="2">
    <source>
        <dbReference type="EMBL" id="KAG8483089.1"/>
    </source>
</evidence>
<dbReference type="EMBL" id="JAHUZN010000009">
    <property type="protein sequence ID" value="KAG8483089.1"/>
    <property type="molecule type" value="Genomic_DNA"/>
</dbReference>
<feature type="region of interest" description="Disordered" evidence="1">
    <location>
        <begin position="64"/>
        <end position="127"/>
    </location>
</feature>
<name>A0A8J5YDQ1_9ROSI</name>
<dbReference type="Proteomes" id="UP000701853">
    <property type="component" value="Chromosome 9"/>
</dbReference>
<evidence type="ECO:0000256" key="1">
    <source>
        <dbReference type="SAM" id="MobiDB-lite"/>
    </source>
</evidence>
<dbReference type="OrthoDB" id="10517037at2759"/>
<evidence type="ECO:0000313" key="3">
    <source>
        <dbReference type="Proteomes" id="UP000701853"/>
    </source>
</evidence>
<gene>
    <name evidence="2" type="ORF">CXB51_022061</name>
</gene>
<dbReference type="AlphaFoldDB" id="A0A8J5YDQ1"/>
<protein>
    <submittedName>
        <fullName evidence="2">Uncharacterized protein</fullName>
    </submittedName>
</protein>